<evidence type="ECO:0000256" key="2">
    <source>
        <dbReference type="ARBA" id="ARBA00009773"/>
    </source>
</evidence>
<keyword evidence="7 8" id="KW-0472">Membrane</keyword>
<feature type="transmembrane region" description="Helical" evidence="8">
    <location>
        <begin position="240"/>
        <end position="266"/>
    </location>
</feature>
<dbReference type="InterPro" id="IPR002549">
    <property type="entry name" value="AI-2E-like"/>
</dbReference>
<gene>
    <name evidence="9" type="ORF">SAMN05421693_12618</name>
</gene>
<evidence type="ECO:0000256" key="6">
    <source>
        <dbReference type="ARBA" id="ARBA00022989"/>
    </source>
</evidence>
<keyword evidence="5 8" id="KW-0812">Transmembrane</keyword>
<evidence type="ECO:0000256" key="8">
    <source>
        <dbReference type="SAM" id="Phobius"/>
    </source>
</evidence>
<dbReference type="PANTHER" id="PTHR21716">
    <property type="entry name" value="TRANSMEMBRANE PROTEIN"/>
    <property type="match status" value="1"/>
</dbReference>
<evidence type="ECO:0000256" key="3">
    <source>
        <dbReference type="ARBA" id="ARBA00022448"/>
    </source>
</evidence>
<dbReference type="OrthoDB" id="5562213at2"/>
<protein>
    <submittedName>
        <fullName evidence="9">Putative permease</fullName>
    </submittedName>
</protein>
<dbReference type="AlphaFoldDB" id="A0A1H9FET6"/>
<feature type="transmembrane region" description="Helical" evidence="8">
    <location>
        <begin position="156"/>
        <end position="177"/>
    </location>
</feature>
<dbReference type="STRING" id="867345.SAMN05421693_12618"/>
<feature type="transmembrane region" description="Helical" evidence="8">
    <location>
        <begin position="20"/>
        <end position="52"/>
    </location>
</feature>
<feature type="transmembrane region" description="Helical" evidence="8">
    <location>
        <begin position="307"/>
        <end position="338"/>
    </location>
</feature>
<accession>A0A1H9FET6</accession>
<feature type="transmembrane region" description="Helical" evidence="8">
    <location>
        <begin position="72"/>
        <end position="93"/>
    </location>
</feature>
<dbReference type="EMBL" id="FOFO01000026">
    <property type="protein sequence ID" value="SEQ36434.1"/>
    <property type="molecule type" value="Genomic_DNA"/>
</dbReference>
<evidence type="ECO:0000256" key="7">
    <source>
        <dbReference type="ARBA" id="ARBA00023136"/>
    </source>
</evidence>
<keyword evidence="10" id="KW-1185">Reference proteome</keyword>
<feature type="transmembrane region" description="Helical" evidence="8">
    <location>
        <begin position="278"/>
        <end position="301"/>
    </location>
</feature>
<evidence type="ECO:0000313" key="9">
    <source>
        <dbReference type="EMBL" id="SEQ36434.1"/>
    </source>
</evidence>
<keyword evidence="4" id="KW-1003">Cell membrane</keyword>
<evidence type="ECO:0000256" key="5">
    <source>
        <dbReference type="ARBA" id="ARBA00022692"/>
    </source>
</evidence>
<feature type="transmembrane region" description="Helical" evidence="8">
    <location>
        <begin position="217"/>
        <end position="234"/>
    </location>
</feature>
<dbReference type="PANTHER" id="PTHR21716:SF53">
    <property type="entry name" value="PERMEASE PERM-RELATED"/>
    <property type="match status" value="1"/>
</dbReference>
<evidence type="ECO:0000256" key="4">
    <source>
        <dbReference type="ARBA" id="ARBA00022475"/>
    </source>
</evidence>
<evidence type="ECO:0000256" key="1">
    <source>
        <dbReference type="ARBA" id="ARBA00004651"/>
    </source>
</evidence>
<name>A0A1H9FET6_9GAMM</name>
<keyword evidence="6 8" id="KW-1133">Transmembrane helix</keyword>
<reference evidence="9 10" key="1">
    <citation type="submission" date="2016-10" db="EMBL/GenBank/DDBJ databases">
        <authorList>
            <person name="de Groot N.N."/>
        </authorList>
    </citation>
    <scope>NUCLEOTIDE SEQUENCE [LARGE SCALE GENOMIC DNA]</scope>
    <source>
        <strain evidence="9 10">B7-7</strain>
    </source>
</reference>
<dbReference type="Pfam" id="PF01594">
    <property type="entry name" value="AI-2E_transport"/>
    <property type="match status" value="1"/>
</dbReference>
<sequence>MIPVLRRWYERHFSDPQVVILAFLLLVGFAVVLFAGRLLAPLLASIIIAYLLEGAVRRLVVWRIPRMAAVTLVFLVFMAVLVASLLVVVPVLSQQITQLVRELPNMVVQGQNILLQLPERYPQFITEEQVREIMGAIRAESIALGQRVVNLTLTSAMHAVTILVYLVIVPIMVFFLLKDKEAILGWITGFLPRDRGLANEVWAEVNMKIASYVRGKFVEILIVWAVSYLTFIYFDLNYALLLSFMVGLSVIIPYIGAALVTIPVAMVAYFQFGVSSEFAYLLVAYAVIQFLDGNVLVPLLFSEVVNLHPVAIITAVILFGGLWGLWGVFFAIPLATLIQAVIRSWPRHGHIPDVEALSSPDRETD</sequence>
<dbReference type="GO" id="GO:0055085">
    <property type="term" value="P:transmembrane transport"/>
    <property type="evidence" value="ECO:0007669"/>
    <property type="project" value="TreeGrafter"/>
</dbReference>
<dbReference type="RefSeq" id="WP_090208633.1">
    <property type="nucleotide sequence ID" value="NZ_FOFO01000026.1"/>
</dbReference>
<proteinExistence type="inferred from homology"/>
<organism evidence="9 10">
    <name type="scientific">Ectothiorhodospira magna</name>
    <dbReference type="NCBI Taxonomy" id="867345"/>
    <lineage>
        <taxon>Bacteria</taxon>
        <taxon>Pseudomonadati</taxon>
        <taxon>Pseudomonadota</taxon>
        <taxon>Gammaproteobacteria</taxon>
        <taxon>Chromatiales</taxon>
        <taxon>Ectothiorhodospiraceae</taxon>
        <taxon>Ectothiorhodospira</taxon>
    </lineage>
</organism>
<evidence type="ECO:0000313" key="10">
    <source>
        <dbReference type="Proteomes" id="UP000199496"/>
    </source>
</evidence>
<keyword evidence="3" id="KW-0813">Transport</keyword>
<dbReference type="GO" id="GO:0005886">
    <property type="term" value="C:plasma membrane"/>
    <property type="evidence" value="ECO:0007669"/>
    <property type="project" value="UniProtKB-SubCell"/>
</dbReference>
<comment type="subcellular location">
    <subcellularLocation>
        <location evidence="1">Cell membrane</location>
        <topology evidence="1">Multi-pass membrane protein</topology>
    </subcellularLocation>
</comment>
<dbReference type="Proteomes" id="UP000199496">
    <property type="component" value="Unassembled WGS sequence"/>
</dbReference>
<comment type="similarity">
    <text evidence="2">Belongs to the autoinducer-2 exporter (AI-2E) (TC 2.A.86) family.</text>
</comment>